<dbReference type="SMART" id="SM00100">
    <property type="entry name" value="cNMP"/>
    <property type="match status" value="1"/>
</dbReference>
<reference evidence="5 6" key="1">
    <citation type="submission" date="2019-10" db="EMBL/GenBank/DDBJ databases">
        <title>Extracellular Electron Transfer in a Candidatus Methanoperedens spp. Enrichment Culture.</title>
        <authorList>
            <person name="Berger S."/>
            <person name="Rangel Shaw D."/>
            <person name="Berben T."/>
            <person name="In 'T Zandt M."/>
            <person name="Frank J."/>
            <person name="Reimann J."/>
            <person name="Jetten M.S.M."/>
            <person name="Welte C.U."/>
        </authorList>
    </citation>
    <scope>NUCLEOTIDE SEQUENCE [LARGE SCALE GENOMIC DNA]</scope>
    <source>
        <strain evidence="5">SB12</strain>
    </source>
</reference>
<name>A0A833LYI1_9LEPT</name>
<dbReference type="CDD" id="cd05401">
    <property type="entry name" value="NT_GlnE_GlnD_like"/>
    <property type="match status" value="1"/>
</dbReference>
<dbReference type="EMBL" id="WBUI01000002">
    <property type="protein sequence ID" value="KAB2934615.1"/>
    <property type="molecule type" value="Genomic_DNA"/>
</dbReference>
<evidence type="ECO:0000259" key="3">
    <source>
        <dbReference type="PROSITE" id="PS50042"/>
    </source>
</evidence>
<protein>
    <submittedName>
        <fullName evidence="5">Cyclic nucleotide-binding domain-containing protein</fullName>
    </submittedName>
</protein>
<evidence type="ECO:0000259" key="4">
    <source>
        <dbReference type="PROSITE" id="PS51371"/>
    </source>
</evidence>
<dbReference type="InterPro" id="IPR018490">
    <property type="entry name" value="cNMP-bd_dom_sf"/>
</dbReference>
<dbReference type="PANTHER" id="PTHR43080">
    <property type="entry name" value="CBS DOMAIN-CONTAINING PROTEIN CBSX3, MITOCHONDRIAL"/>
    <property type="match status" value="1"/>
</dbReference>
<dbReference type="CDD" id="cd00038">
    <property type="entry name" value="CAP_ED"/>
    <property type="match status" value="1"/>
</dbReference>
<evidence type="ECO:0000256" key="2">
    <source>
        <dbReference type="PROSITE-ProRule" id="PRU00703"/>
    </source>
</evidence>
<feature type="domain" description="CBS" evidence="4">
    <location>
        <begin position="183"/>
        <end position="240"/>
    </location>
</feature>
<comment type="caution">
    <text evidence="5">The sequence shown here is derived from an EMBL/GenBank/DDBJ whole genome shotgun (WGS) entry which is preliminary data.</text>
</comment>
<feature type="domain" description="CBS" evidence="4">
    <location>
        <begin position="248"/>
        <end position="307"/>
    </location>
</feature>
<dbReference type="PROSITE" id="PS51371">
    <property type="entry name" value="CBS"/>
    <property type="match status" value="2"/>
</dbReference>
<dbReference type="InterPro" id="IPR014710">
    <property type="entry name" value="RmlC-like_jellyroll"/>
</dbReference>
<feature type="domain" description="Cyclic nucleotide-binding" evidence="3">
    <location>
        <begin position="15"/>
        <end position="130"/>
    </location>
</feature>
<dbReference type="AlphaFoldDB" id="A0A833LYI1"/>
<dbReference type="SUPFAM" id="SSF51206">
    <property type="entry name" value="cAMP-binding domain-like"/>
    <property type="match status" value="1"/>
</dbReference>
<dbReference type="Gene3D" id="2.60.120.10">
    <property type="entry name" value="Jelly Rolls"/>
    <property type="match status" value="1"/>
</dbReference>
<sequence length="654" mass="73451">MNPEHLRSFFDACPPFTKLSDEERHSLFQTASALHVPAGTVIFKQGEPPTDLFYIVVSGTIQLSESEGGREEIREENKKETKEEIVDLCETGAIFGIKARLGDRNYIYTASAREESDLLSLSYSRFLPFLETHAEVALFFAAGFASGRYQKLSIDRVEEARRIYRPGRPSGFFLEGETIPLSAIRSPLECDPDLSIRDAADLMTGAQMGSILVVDAMHRPIGIVTDTDFRVKVGGGRYRSDDPIRSIMSSPVYTIPRATTVASLTLLMMREGFHHVCITRDGTDRSPAIGILSEHDVLLINDHNPAVIVKEILNNDRIEILRSLMDRTESLIHMYLQQEVSPAFICEVVSEINDVLIRRATELTIQKLLTTGWSMPPYAYSFLSLGSEGRKEQLLRTDQDNALVFADPPADELEDVQVAFLKLGKGIVSILAECGFQLCPGNVMASNPELCQPLSAWQRRFAGWIEEPKAEAILSAAIYFDLRCTAGSEALTDELIGFVRQRTKDSRLFLRFLAKDAVRSQPPLGFFRTFLVEKSGEHKDRLDLKLRGLMPLSCAGRLLAFETGYEGAGTTHLRLRYAAERLPAMRDAVHEASIVYPFLLRLRTMNALSHPERKNFVNPDELNRLDRQTLKNAFQIIDSLQRDLKGTYQLDELP</sequence>
<dbReference type="PANTHER" id="PTHR43080:SF29">
    <property type="entry name" value="OS02G0818000 PROTEIN"/>
    <property type="match status" value="1"/>
</dbReference>
<dbReference type="Gene3D" id="3.10.580.10">
    <property type="entry name" value="CBS-domain"/>
    <property type="match status" value="1"/>
</dbReference>
<evidence type="ECO:0000313" key="6">
    <source>
        <dbReference type="Proteomes" id="UP000460298"/>
    </source>
</evidence>
<evidence type="ECO:0000313" key="5">
    <source>
        <dbReference type="EMBL" id="KAB2934615.1"/>
    </source>
</evidence>
<dbReference type="InterPro" id="IPR000644">
    <property type="entry name" value="CBS_dom"/>
</dbReference>
<dbReference type="Proteomes" id="UP000460298">
    <property type="component" value="Unassembled WGS sequence"/>
</dbReference>
<proteinExistence type="predicted"/>
<dbReference type="InterPro" id="IPR051257">
    <property type="entry name" value="Diverse_CBS-Domain"/>
</dbReference>
<dbReference type="InterPro" id="IPR000595">
    <property type="entry name" value="cNMP-bd_dom"/>
</dbReference>
<gene>
    <name evidence="5" type="ORF">F9K24_02230</name>
</gene>
<dbReference type="InterPro" id="IPR046342">
    <property type="entry name" value="CBS_dom_sf"/>
</dbReference>
<dbReference type="Pfam" id="PF00027">
    <property type="entry name" value="cNMP_binding"/>
    <property type="match status" value="1"/>
</dbReference>
<dbReference type="Pfam" id="PF00571">
    <property type="entry name" value="CBS"/>
    <property type="match status" value="2"/>
</dbReference>
<dbReference type="Pfam" id="PF03445">
    <property type="entry name" value="DUF294"/>
    <property type="match status" value="1"/>
</dbReference>
<keyword evidence="1 2" id="KW-0129">CBS domain</keyword>
<dbReference type="InterPro" id="IPR018821">
    <property type="entry name" value="DUF294_put_nucleoTrafse_sb-bd"/>
</dbReference>
<organism evidence="5 6">
    <name type="scientific">Leptonema illini</name>
    <dbReference type="NCBI Taxonomy" id="183"/>
    <lineage>
        <taxon>Bacteria</taxon>
        <taxon>Pseudomonadati</taxon>
        <taxon>Spirochaetota</taxon>
        <taxon>Spirochaetia</taxon>
        <taxon>Leptospirales</taxon>
        <taxon>Leptospiraceae</taxon>
        <taxon>Leptonema</taxon>
    </lineage>
</organism>
<accession>A0A833LYI1</accession>
<dbReference type="PROSITE" id="PS50042">
    <property type="entry name" value="CNMP_BINDING_3"/>
    <property type="match status" value="1"/>
</dbReference>
<dbReference type="SMART" id="SM00116">
    <property type="entry name" value="CBS"/>
    <property type="match status" value="2"/>
</dbReference>
<dbReference type="Pfam" id="PF10335">
    <property type="entry name" value="DUF294_C"/>
    <property type="match status" value="1"/>
</dbReference>
<dbReference type="SUPFAM" id="SSF54631">
    <property type="entry name" value="CBS-domain pair"/>
    <property type="match status" value="1"/>
</dbReference>
<dbReference type="InterPro" id="IPR005105">
    <property type="entry name" value="GlnD_Uridyltrans_N"/>
</dbReference>
<evidence type="ECO:0000256" key="1">
    <source>
        <dbReference type="ARBA" id="ARBA00023122"/>
    </source>
</evidence>
<dbReference type="GO" id="GO:0008773">
    <property type="term" value="F:[protein-PII] uridylyltransferase activity"/>
    <property type="evidence" value="ECO:0007669"/>
    <property type="project" value="InterPro"/>
</dbReference>